<keyword evidence="3" id="KW-1185">Reference proteome</keyword>
<comment type="caution">
    <text evidence="2">The sequence shown here is derived from an EMBL/GenBank/DDBJ whole genome shotgun (WGS) entry which is preliminary data.</text>
</comment>
<gene>
    <name evidence="2" type="ORF">E2C01_008628</name>
</gene>
<reference evidence="2 3" key="1">
    <citation type="submission" date="2019-05" db="EMBL/GenBank/DDBJ databases">
        <title>Another draft genome of Portunus trituberculatus and its Hox gene families provides insights of decapod evolution.</title>
        <authorList>
            <person name="Jeong J.-H."/>
            <person name="Song I."/>
            <person name="Kim S."/>
            <person name="Choi T."/>
            <person name="Kim D."/>
            <person name="Ryu S."/>
            <person name="Kim W."/>
        </authorList>
    </citation>
    <scope>NUCLEOTIDE SEQUENCE [LARGE SCALE GENOMIC DNA]</scope>
    <source>
        <tissue evidence="2">Muscle</tissue>
    </source>
</reference>
<proteinExistence type="predicted"/>
<sequence>MKAILHGGSKTSGSRVPEGGHHSGASGRHLPGGAAKRWDLVQVQRALTHTRPVLTVEIDEVPRSRRPRWAGRLLPARGLRGARKGGATYNLHTLLVLSPRPLDFPTRPLCLGVFAAPSLGDDGGQDLQVSCRLEHLLFVEPAMCFNRPQLIDHSVCEQHHTRAVPSQAGVQAHSRFSFSMSGCSGTARPINSRPSL</sequence>
<dbReference type="Proteomes" id="UP000324222">
    <property type="component" value="Unassembled WGS sequence"/>
</dbReference>
<feature type="region of interest" description="Disordered" evidence="1">
    <location>
        <begin position="1"/>
        <end position="31"/>
    </location>
</feature>
<dbReference type="AlphaFoldDB" id="A0A5B7D3C7"/>
<dbReference type="EMBL" id="VSRR010000457">
    <property type="protein sequence ID" value="MPC15825.1"/>
    <property type="molecule type" value="Genomic_DNA"/>
</dbReference>
<evidence type="ECO:0000256" key="1">
    <source>
        <dbReference type="SAM" id="MobiDB-lite"/>
    </source>
</evidence>
<accession>A0A5B7D3C7</accession>
<name>A0A5B7D3C7_PORTR</name>
<organism evidence="2 3">
    <name type="scientific">Portunus trituberculatus</name>
    <name type="common">Swimming crab</name>
    <name type="synonym">Neptunus trituberculatus</name>
    <dbReference type="NCBI Taxonomy" id="210409"/>
    <lineage>
        <taxon>Eukaryota</taxon>
        <taxon>Metazoa</taxon>
        <taxon>Ecdysozoa</taxon>
        <taxon>Arthropoda</taxon>
        <taxon>Crustacea</taxon>
        <taxon>Multicrustacea</taxon>
        <taxon>Malacostraca</taxon>
        <taxon>Eumalacostraca</taxon>
        <taxon>Eucarida</taxon>
        <taxon>Decapoda</taxon>
        <taxon>Pleocyemata</taxon>
        <taxon>Brachyura</taxon>
        <taxon>Eubrachyura</taxon>
        <taxon>Portunoidea</taxon>
        <taxon>Portunidae</taxon>
        <taxon>Portuninae</taxon>
        <taxon>Portunus</taxon>
    </lineage>
</organism>
<evidence type="ECO:0000313" key="2">
    <source>
        <dbReference type="EMBL" id="MPC15825.1"/>
    </source>
</evidence>
<protein>
    <submittedName>
        <fullName evidence="2">Uncharacterized protein</fullName>
    </submittedName>
</protein>
<evidence type="ECO:0000313" key="3">
    <source>
        <dbReference type="Proteomes" id="UP000324222"/>
    </source>
</evidence>